<feature type="compositionally biased region" description="Basic and acidic residues" evidence="1">
    <location>
        <begin position="224"/>
        <end position="239"/>
    </location>
</feature>
<comment type="caution">
    <text evidence="2">The sequence shown here is derived from an EMBL/GenBank/DDBJ whole genome shotgun (WGS) entry which is preliminary data.</text>
</comment>
<evidence type="ECO:0000313" key="2">
    <source>
        <dbReference type="EMBL" id="GFY57162.1"/>
    </source>
</evidence>
<dbReference type="OrthoDB" id="6429208at2759"/>
<sequence length="239" mass="26179">MIIYPSHSMEVLPPVSFPSPSLAPGTARYLILCVAGNNDNSSNGSSGSSPRIKEGQTIWQKATSLRQSLRYSSRSKVGHKSVMDFSSLSAGDKSATLDTGNSPSKSQLQIRRDWGSQRNLARERRSLAAVKLVSGDELAASKRSLHSRSLCMSGDWDVEGQALPNEEDQPMNPKQPRSPRKLTKDSGYETSAQCDPDYANSLSDWLSDEKAIDQSGIAKQRNILPDKKDPRGLKSNDDR</sequence>
<organism evidence="2 3">
    <name type="scientific">Trichonephila inaurata madagascariensis</name>
    <dbReference type="NCBI Taxonomy" id="2747483"/>
    <lineage>
        <taxon>Eukaryota</taxon>
        <taxon>Metazoa</taxon>
        <taxon>Ecdysozoa</taxon>
        <taxon>Arthropoda</taxon>
        <taxon>Chelicerata</taxon>
        <taxon>Arachnida</taxon>
        <taxon>Araneae</taxon>
        <taxon>Araneomorphae</taxon>
        <taxon>Entelegynae</taxon>
        <taxon>Araneoidea</taxon>
        <taxon>Nephilidae</taxon>
        <taxon>Trichonephila</taxon>
        <taxon>Trichonephila inaurata</taxon>
    </lineage>
</organism>
<protein>
    <submittedName>
        <fullName evidence="2">Uncharacterized protein</fullName>
    </submittedName>
</protein>
<name>A0A8X6XQZ0_9ARAC</name>
<reference evidence="2" key="1">
    <citation type="submission" date="2020-08" db="EMBL/GenBank/DDBJ databases">
        <title>Multicomponent nature underlies the extraordinary mechanical properties of spider dragline silk.</title>
        <authorList>
            <person name="Kono N."/>
            <person name="Nakamura H."/>
            <person name="Mori M."/>
            <person name="Yoshida Y."/>
            <person name="Ohtoshi R."/>
            <person name="Malay A.D."/>
            <person name="Moran D.A.P."/>
            <person name="Tomita M."/>
            <person name="Numata K."/>
            <person name="Arakawa K."/>
        </authorList>
    </citation>
    <scope>NUCLEOTIDE SEQUENCE</scope>
</reference>
<evidence type="ECO:0000313" key="3">
    <source>
        <dbReference type="Proteomes" id="UP000886998"/>
    </source>
</evidence>
<gene>
    <name evidence="2" type="primary">AVEN_71476_1</name>
    <name evidence="2" type="ORF">TNIN_470281</name>
</gene>
<feature type="region of interest" description="Disordered" evidence="1">
    <location>
        <begin position="90"/>
        <end position="117"/>
    </location>
</feature>
<feature type="region of interest" description="Disordered" evidence="1">
    <location>
        <begin position="215"/>
        <end position="239"/>
    </location>
</feature>
<proteinExistence type="predicted"/>
<dbReference type="AlphaFoldDB" id="A0A8X6XQZ0"/>
<accession>A0A8X6XQZ0</accession>
<evidence type="ECO:0000256" key="1">
    <source>
        <dbReference type="SAM" id="MobiDB-lite"/>
    </source>
</evidence>
<keyword evidence="3" id="KW-1185">Reference proteome</keyword>
<dbReference type="Proteomes" id="UP000886998">
    <property type="component" value="Unassembled WGS sequence"/>
</dbReference>
<feature type="region of interest" description="Disordered" evidence="1">
    <location>
        <begin position="160"/>
        <end position="196"/>
    </location>
</feature>
<feature type="compositionally biased region" description="Polar residues" evidence="1">
    <location>
        <begin position="96"/>
        <end position="109"/>
    </location>
</feature>
<dbReference type="EMBL" id="BMAV01011365">
    <property type="protein sequence ID" value="GFY57162.1"/>
    <property type="molecule type" value="Genomic_DNA"/>
</dbReference>